<dbReference type="AlphaFoldDB" id="A0A9W9FB46"/>
<dbReference type="PANTHER" id="PTHR11877">
    <property type="entry name" value="HYDROXYMETHYLGLUTARYL-COA SYNTHASE"/>
    <property type="match status" value="1"/>
</dbReference>
<dbReference type="Gene3D" id="3.40.47.10">
    <property type="match status" value="2"/>
</dbReference>
<dbReference type="EMBL" id="JAPQKH010000005">
    <property type="protein sequence ID" value="KAJ5096835.1"/>
    <property type="molecule type" value="Genomic_DNA"/>
</dbReference>
<dbReference type="InterPro" id="IPR012328">
    <property type="entry name" value="Chalcone/stilbene_synt_C"/>
</dbReference>
<evidence type="ECO:0000313" key="6">
    <source>
        <dbReference type="EMBL" id="KAJ5096835.1"/>
    </source>
</evidence>
<dbReference type="Pfam" id="PF02797">
    <property type="entry name" value="Chal_sti_synt_C"/>
    <property type="match status" value="1"/>
</dbReference>
<dbReference type="OrthoDB" id="329835at2759"/>
<dbReference type="SUPFAM" id="SSF53901">
    <property type="entry name" value="Thiolase-like"/>
    <property type="match status" value="2"/>
</dbReference>
<evidence type="ECO:0008006" key="8">
    <source>
        <dbReference type="Google" id="ProtNLM"/>
    </source>
</evidence>
<organism evidence="6 7">
    <name type="scientific">Penicillium angulare</name>
    <dbReference type="NCBI Taxonomy" id="116970"/>
    <lineage>
        <taxon>Eukaryota</taxon>
        <taxon>Fungi</taxon>
        <taxon>Dikarya</taxon>
        <taxon>Ascomycota</taxon>
        <taxon>Pezizomycotina</taxon>
        <taxon>Eurotiomycetes</taxon>
        <taxon>Eurotiomycetidae</taxon>
        <taxon>Eurotiales</taxon>
        <taxon>Aspergillaceae</taxon>
        <taxon>Penicillium</taxon>
    </lineage>
</organism>
<name>A0A9W9FB46_9EURO</name>
<evidence type="ECO:0000259" key="4">
    <source>
        <dbReference type="Pfam" id="PF00195"/>
    </source>
</evidence>
<evidence type="ECO:0000256" key="1">
    <source>
        <dbReference type="ARBA" id="ARBA00005531"/>
    </source>
</evidence>
<dbReference type="GO" id="GO:0030639">
    <property type="term" value="P:polyketide biosynthetic process"/>
    <property type="evidence" value="ECO:0007669"/>
    <property type="project" value="TreeGrafter"/>
</dbReference>
<dbReference type="PIRSF" id="PIRSF000451">
    <property type="entry name" value="PKS_III"/>
    <property type="match status" value="1"/>
</dbReference>
<evidence type="ECO:0000259" key="5">
    <source>
        <dbReference type="Pfam" id="PF02797"/>
    </source>
</evidence>
<comment type="caution">
    <text evidence="6">The sequence shown here is derived from an EMBL/GenBank/DDBJ whole genome shotgun (WGS) entry which is preliminary data.</text>
</comment>
<dbReference type="Pfam" id="PF00195">
    <property type="entry name" value="Chal_sti_synt_N"/>
    <property type="match status" value="1"/>
</dbReference>
<dbReference type="GO" id="GO:0016747">
    <property type="term" value="F:acyltransferase activity, transferring groups other than amino-acyl groups"/>
    <property type="evidence" value="ECO:0007669"/>
    <property type="project" value="InterPro"/>
</dbReference>
<keyword evidence="7" id="KW-1185">Reference proteome</keyword>
<dbReference type="PANTHER" id="PTHR11877:SF46">
    <property type="entry name" value="TYPE III POLYKETIDE SYNTHASE A"/>
    <property type="match status" value="1"/>
</dbReference>
<dbReference type="InterPro" id="IPR011141">
    <property type="entry name" value="Polyketide_synthase_type-III"/>
</dbReference>
<dbReference type="Proteomes" id="UP001149165">
    <property type="component" value="Unassembled WGS sequence"/>
</dbReference>
<evidence type="ECO:0000256" key="2">
    <source>
        <dbReference type="ARBA" id="ARBA00022679"/>
    </source>
</evidence>
<proteinExistence type="inferred from homology"/>
<evidence type="ECO:0000256" key="3">
    <source>
        <dbReference type="RuleBase" id="RU003633"/>
    </source>
</evidence>
<protein>
    <recommendedName>
        <fullName evidence="8">Chalcone synthase B</fullName>
    </recommendedName>
</protein>
<reference evidence="6" key="1">
    <citation type="submission" date="2022-11" db="EMBL/GenBank/DDBJ databases">
        <authorList>
            <person name="Petersen C."/>
        </authorList>
    </citation>
    <scope>NUCLEOTIDE SEQUENCE</scope>
    <source>
        <strain evidence="6">IBT 30069</strain>
    </source>
</reference>
<feature type="domain" description="Chalcone/stilbene synthase N-terminal" evidence="4">
    <location>
        <begin position="83"/>
        <end position="234"/>
    </location>
</feature>
<reference evidence="6" key="2">
    <citation type="journal article" date="2023" name="IMA Fungus">
        <title>Comparative genomic study of the Penicillium genus elucidates a diverse pangenome and 15 lateral gene transfer events.</title>
        <authorList>
            <person name="Petersen C."/>
            <person name="Sorensen T."/>
            <person name="Nielsen M.R."/>
            <person name="Sondergaard T.E."/>
            <person name="Sorensen J.L."/>
            <person name="Fitzpatrick D.A."/>
            <person name="Frisvad J.C."/>
            <person name="Nielsen K.L."/>
        </authorList>
    </citation>
    <scope>NUCLEOTIDE SEQUENCE</scope>
    <source>
        <strain evidence="6">IBT 30069</strain>
    </source>
</reference>
<dbReference type="InterPro" id="IPR001099">
    <property type="entry name" value="Chalcone/stilbene_synt_N"/>
</dbReference>
<evidence type="ECO:0000313" key="7">
    <source>
        <dbReference type="Proteomes" id="UP001149165"/>
    </source>
</evidence>
<gene>
    <name evidence="6" type="ORF">N7456_007556</name>
</gene>
<keyword evidence="2 3" id="KW-0808">Transferase</keyword>
<sequence>MGGVFSNPKNPQVSPSKQGVKSEEIIISGLGTQWPSTVITADELRKFAQGLYPADAPWLQRLLKINSQTGIETRAVIDTWADPRWSQKEPPKAEELDAVWRKHGVELSKQAAEKALLDSNISAKDITHVVAVTATNTGSPGYDQIVARELGISADAERLLISGVGCAGGLAALRMASNIAQAASYKGNPARVLVIACEICSIYISSELREAESMQCVGIGPALFADGASALVVCNARGMLQGDGEKELPKRFSVIDYRSSITPDTHNEMEYKVNSTGFQLLLSKNVPKLAALFLAKPFQSLIRSNGMSAEASDFDWALHPGGISIIKGVENAMKLPSDLLAASYEIYRTRGNTSSVAVLAVLDKLRTMEMKKSDVIAASFGPGLTTEMALLKRFE</sequence>
<dbReference type="InterPro" id="IPR016039">
    <property type="entry name" value="Thiolase-like"/>
</dbReference>
<keyword evidence="3" id="KW-0012">Acyltransferase</keyword>
<accession>A0A9W9FB46</accession>
<feature type="domain" description="Chalcone/stilbene synthase C-terminal" evidence="5">
    <location>
        <begin position="260"/>
        <end position="392"/>
    </location>
</feature>
<comment type="similarity">
    <text evidence="1 3">Belongs to the thiolase-like superfamily. Chalcone/stilbene synthases family.</text>
</comment>